<dbReference type="PROSITE" id="PS00018">
    <property type="entry name" value="EF_HAND_1"/>
    <property type="match status" value="1"/>
</dbReference>
<dbReference type="InterPro" id="IPR011992">
    <property type="entry name" value="EF-hand-dom_pair"/>
</dbReference>
<keyword evidence="7" id="KW-0812">Transmembrane</keyword>
<dbReference type="SMART" id="SM00054">
    <property type="entry name" value="EFh"/>
    <property type="match status" value="2"/>
</dbReference>
<dbReference type="PROSITE" id="PS01357">
    <property type="entry name" value="ZF_ZZ_1"/>
    <property type="match status" value="1"/>
</dbReference>
<dbReference type="Pfam" id="PF00569">
    <property type="entry name" value="ZZ"/>
    <property type="match status" value="1"/>
</dbReference>
<evidence type="ECO:0000259" key="8">
    <source>
        <dbReference type="PROSITE" id="PS50135"/>
    </source>
</evidence>
<dbReference type="InterPro" id="IPR043145">
    <property type="entry name" value="Znf_ZZ_sf"/>
</dbReference>
<evidence type="ECO:0000313" key="11">
    <source>
        <dbReference type="Proteomes" id="UP001152320"/>
    </source>
</evidence>
<evidence type="ECO:0000256" key="7">
    <source>
        <dbReference type="SAM" id="Phobius"/>
    </source>
</evidence>
<keyword evidence="7" id="KW-1133">Transmembrane helix</keyword>
<keyword evidence="1" id="KW-0479">Metal-binding</keyword>
<dbReference type="InterPro" id="IPR002048">
    <property type="entry name" value="EF_hand_dom"/>
</dbReference>
<dbReference type="Gene3D" id="3.30.60.90">
    <property type="match status" value="1"/>
</dbReference>
<evidence type="ECO:0000313" key="10">
    <source>
        <dbReference type="EMBL" id="KAJ8047162.1"/>
    </source>
</evidence>
<dbReference type="PANTHER" id="PTHR23055:SF188">
    <property type="entry name" value="EF-HAND DOMAIN-CONTAINING PROTEIN"/>
    <property type="match status" value="1"/>
</dbReference>
<dbReference type="InterPro" id="IPR028846">
    <property type="entry name" value="Recoverin"/>
</dbReference>
<dbReference type="PROSITE" id="PS50222">
    <property type="entry name" value="EF_HAND_2"/>
    <property type="match status" value="1"/>
</dbReference>
<evidence type="ECO:0000256" key="3">
    <source>
        <dbReference type="ARBA" id="ARBA00022771"/>
    </source>
</evidence>
<dbReference type="InterPro" id="IPR018247">
    <property type="entry name" value="EF_Hand_1_Ca_BS"/>
</dbReference>
<sequence>MTESSSPSLSLSSWKTFAIGFGTGLVTTAVGLVAVRQLLQILEGKDKGEGCLFLGIPSSTRLENARRHLLSSSNEVRLRDTPLASVATEGSIESGLPTQTGDQHALLAVQASDQRPAALDEGLTSQAREVRQDHQSLLHLLFQIAEDQAQREGFVHRNITCNVCRTSPVCGVRYMCANCIDFDVCERCEPVVQHDKTHVFVQIRRPIPPLASPRSALFKPLYPGKAHPHSKLTWDEINKLKLSTHFDQAEIEGLYEQFHTLSTSSEGLTRSVYDQCLGPLGLEKNLVVDTLFKFYDANGDGIIDFFEFIKGLSIRVKGTWEEKVLHAFEGYDLEKVKSISRDNLRQMFKAYFQITIALVKDVVRACEEEMMANFDDTQGRPVSSYFSAPIPVETGTQVVQNGKVPIPGNTGTREDMWPVMESMSQDAIEEMVDNVFKIAKLKSDQRISFEQFKEIAVIDSSLTAWFEALGTVF</sequence>
<evidence type="ECO:0000256" key="2">
    <source>
        <dbReference type="ARBA" id="ARBA00022737"/>
    </source>
</evidence>
<feature type="domain" description="EF-hand" evidence="9">
    <location>
        <begin position="283"/>
        <end position="318"/>
    </location>
</feature>
<dbReference type="GO" id="GO:0005509">
    <property type="term" value="F:calcium ion binding"/>
    <property type="evidence" value="ECO:0007669"/>
    <property type="project" value="InterPro"/>
</dbReference>
<dbReference type="SUPFAM" id="SSF57850">
    <property type="entry name" value="RING/U-box"/>
    <property type="match status" value="1"/>
</dbReference>
<dbReference type="SMART" id="SM00291">
    <property type="entry name" value="ZnF_ZZ"/>
    <property type="match status" value="1"/>
</dbReference>
<keyword evidence="7" id="KW-0472">Membrane</keyword>
<dbReference type="CDD" id="cd02340">
    <property type="entry name" value="ZZ_NBR1_like"/>
    <property type="match status" value="1"/>
</dbReference>
<name>A0A9Q1CKF6_HOLLE</name>
<feature type="transmembrane region" description="Helical" evidence="7">
    <location>
        <begin position="16"/>
        <end position="35"/>
    </location>
</feature>
<dbReference type="AlphaFoldDB" id="A0A9Q1CKF6"/>
<dbReference type="Gene3D" id="1.10.238.10">
    <property type="entry name" value="EF-hand"/>
    <property type="match status" value="1"/>
</dbReference>
<evidence type="ECO:0000256" key="5">
    <source>
        <dbReference type="ARBA" id="ARBA00022837"/>
    </source>
</evidence>
<accession>A0A9Q1CKF6</accession>
<comment type="caution">
    <text evidence="10">The sequence shown here is derived from an EMBL/GenBank/DDBJ whole genome shotgun (WGS) entry which is preliminary data.</text>
</comment>
<protein>
    <submittedName>
        <fullName evidence="10">Uncharacterized protein</fullName>
    </submittedName>
</protein>
<evidence type="ECO:0000256" key="4">
    <source>
        <dbReference type="ARBA" id="ARBA00022833"/>
    </source>
</evidence>
<keyword evidence="5" id="KW-0106">Calcium</keyword>
<dbReference type="EMBL" id="JAIZAY010000002">
    <property type="protein sequence ID" value="KAJ8047162.1"/>
    <property type="molecule type" value="Genomic_DNA"/>
</dbReference>
<dbReference type="Proteomes" id="UP001152320">
    <property type="component" value="Chromosome 2"/>
</dbReference>
<organism evidence="10 11">
    <name type="scientific">Holothuria leucospilota</name>
    <name type="common">Black long sea cucumber</name>
    <name type="synonym">Mertensiothuria leucospilota</name>
    <dbReference type="NCBI Taxonomy" id="206669"/>
    <lineage>
        <taxon>Eukaryota</taxon>
        <taxon>Metazoa</taxon>
        <taxon>Echinodermata</taxon>
        <taxon>Eleutherozoa</taxon>
        <taxon>Echinozoa</taxon>
        <taxon>Holothuroidea</taxon>
        <taxon>Aspidochirotacea</taxon>
        <taxon>Aspidochirotida</taxon>
        <taxon>Holothuriidae</taxon>
        <taxon>Holothuria</taxon>
    </lineage>
</organism>
<keyword evidence="3 6" id="KW-0863">Zinc-finger</keyword>
<gene>
    <name evidence="10" type="ORF">HOLleu_06084</name>
</gene>
<evidence type="ECO:0000256" key="6">
    <source>
        <dbReference type="PROSITE-ProRule" id="PRU00228"/>
    </source>
</evidence>
<keyword evidence="2" id="KW-0677">Repeat</keyword>
<proteinExistence type="predicted"/>
<evidence type="ECO:0000256" key="1">
    <source>
        <dbReference type="ARBA" id="ARBA00022723"/>
    </source>
</evidence>
<dbReference type="PANTHER" id="PTHR23055">
    <property type="entry name" value="CALCIUM BINDING PROTEINS"/>
    <property type="match status" value="1"/>
</dbReference>
<dbReference type="GO" id="GO:0008270">
    <property type="term" value="F:zinc ion binding"/>
    <property type="evidence" value="ECO:0007669"/>
    <property type="project" value="UniProtKB-KW"/>
</dbReference>
<reference evidence="10" key="1">
    <citation type="submission" date="2021-10" db="EMBL/GenBank/DDBJ databases">
        <title>Tropical sea cucumber genome reveals ecological adaptation and Cuvierian tubules defense mechanism.</title>
        <authorList>
            <person name="Chen T."/>
        </authorList>
    </citation>
    <scope>NUCLEOTIDE SEQUENCE</scope>
    <source>
        <strain evidence="10">Nanhai2018</strain>
        <tissue evidence="10">Muscle</tissue>
    </source>
</reference>
<keyword evidence="4" id="KW-0862">Zinc</keyword>
<dbReference type="SUPFAM" id="SSF47473">
    <property type="entry name" value="EF-hand"/>
    <property type="match status" value="1"/>
</dbReference>
<dbReference type="OrthoDB" id="2122982at2759"/>
<dbReference type="PROSITE" id="PS50135">
    <property type="entry name" value="ZF_ZZ_2"/>
    <property type="match status" value="1"/>
</dbReference>
<dbReference type="PRINTS" id="PR00450">
    <property type="entry name" value="RECOVERIN"/>
</dbReference>
<dbReference type="InterPro" id="IPR000433">
    <property type="entry name" value="Znf_ZZ"/>
</dbReference>
<evidence type="ECO:0000259" key="9">
    <source>
        <dbReference type="PROSITE" id="PS50222"/>
    </source>
</evidence>
<feature type="domain" description="ZZ-type" evidence="8">
    <location>
        <begin position="156"/>
        <end position="208"/>
    </location>
</feature>
<keyword evidence="11" id="KW-1185">Reference proteome</keyword>